<gene>
    <name evidence="2" type="ORF">METZ01_LOCUS419798</name>
</gene>
<protein>
    <recommendedName>
        <fullName evidence="1">Surface-adhesin protein E-like domain-containing protein</fullName>
    </recommendedName>
</protein>
<dbReference type="InterPro" id="IPR031939">
    <property type="entry name" value="Adhesin_E-like"/>
</dbReference>
<feature type="non-terminal residue" evidence="2">
    <location>
        <position position="87"/>
    </location>
</feature>
<evidence type="ECO:0000313" key="2">
    <source>
        <dbReference type="EMBL" id="SVD66944.1"/>
    </source>
</evidence>
<feature type="domain" description="Surface-adhesin protein E-like" evidence="1">
    <location>
        <begin position="24"/>
        <end position="86"/>
    </location>
</feature>
<name>A0A382X7U1_9ZZZZ</name>
<evidence type="ECO:0000259" key="1">
    <source>
        <dbReference type="Pfam" id="PF16747"/>
    </source>
</evidence>
<dbReference type="Pfam" id="PF16747">
    <property type="entry name" value="Adhesin_E"/>
    <property type="match status" value="1"/>
</dbReference>
<accession>A0A382X7U1</accession>
<sequence>MKKITLLLVIIFTVLFSTTSWGEWEPISVSGSGVTLYFDKDRVRKSGKYLYFWELQDYKKPNPYGNLSTTSYVQLDCSIFRFKRLKF</sequence>
<dbReference type="EMBL" id="UINC01165515">
    <property type="protein sequence ID" value="SVD66944.1"/>
    <property type="molecule type" value="Genomic_DNA"/>
</dbReference>
<dbReference type="AlphaFoldDB" id="A0A382X7U1"/>
<proteinExistence type="predicted"/>
<reference evidence="2" key="1">
    <citation type="submission" date="2018-05" db="EMBL/GenBank/DDBJ databases">
        <authorList>
            <person name="Lanie J.A."/>
            <person name="Ng W.-L."/>
            <person name="Kazmierczak K.M."/>
            <person name="Andrzejewski T.M."/>
            <person name="Davidsen T.M."/>
            <person name="Wayne K.J."/>
            <person name="Tettelin H."/>
            <person name="Glass J.I."/>
            <person name="Rusch D."/>
            <person name="Podicherti R."/>
            <person name="Tsui H.-C.T."/>
            <person name="Winkler M.E."/>
        </authorList>
    </citation>
    <scope>NUCLEOTIDE SEQUENCE</scope>
</reference>
<organism evidence="2">
    <name type="scientific">marine metagenome</name>
    <dbReference type="NCBI Taxonomy" id="408172"/>
    <lineage>
        <taxon>unclassified sequences</taxon>
        <taxon>metagenomes</taxon>
        <taxon>ecological metagenomes</taxon>
    </lineage>
</organism>